<gene>
    <name evidence="1" type="ORF">QNM18_16005</name>
</gene>
<organism evidence="1 2">
    <name type="scientific">Pseudoalteromonas obscura</name>
    <dbReference type="NCBI Taxonomy" id="3048491"/>
    <lineage>
        <taxon>Bacteria</taxon>
        <taxon>Pseudomonadati</taxon>
        <taxon>Pseudomonadota</taxon>
        <taxon>Gammaproteobacteria</taxon>
        <taxon>Alteromonadales</taxon>
        <taxon>Pseudoalteromonadaceae</taxon>
        <taxon>Pseudoalteromonas</taxon>
    </lineage>
</organism>
<name>A0ABT7ENI0_9GAMM</name>
<dbReference type="EMBL" id="JASJUT010000007">
    <property type="protein sequence ID" value="MDK2596555.1"/>
    <property type="molecule type" value="Genomic_DNA"/>
</dbReference>
<reference evidence="1 2" key="1">
    <citation type="submission" date="2023-05" db="EMBL/GenBank/DDBJ databases">
        <title>Pseudoalteromonas ardens sp. nov., Pseudoalteromonas obscura sp. nov., and Pseudoalteromonas umbrosa sp. nov., isolated from the coral Montipora capitata.</title>
        <authorList>
            <person name="Thomas E.M."/>
            <person name="Smith E.M."/>
            <person name="Papke E."/>
            <person name="Shlafstein M.D."/>
            <person name="Oline D.K."/>
            <person name="Videau P."/>
            <person name="Saw J.H."/>
            <person name="Strangman W.K."/>
            <person name="Ushijima B."/>
        </authorList>
    </citation>
    <scope>NUCLEOTIDE SEQUENCE [LARGE SCALE GENOMIC DNA]</scope>
    <source>
        <strain evidence="1 2">P94</strain>
    </source>
</reference>
<sequence length="87" mass="9994">MTILFFLALFTAKFLVNDSKETLKEDKFNYDIEIVNSAMKVYFKENGKNVDAIEELVPKYLSEIPNCPYEGVYMLKEGNGELIVVCN</sequence>
<dbReference type="Proteomes" id="UP001231915">
    <property type="component" value="Unassembled WGS sequence"/>
</dbReference>
<protein>
    <submittedName>
        <fullName evidence="1">Uncharacterized protein</fullName>
    </submittedName>
</protein>
<keyword evidence="2" id="KW-1185">Reference proteome</keyword>
<evidence type="ECO:0000313" key="1">
    <source>
        <dbReference type="EMBL" id="MDK2596555.1"/>
    </source>
</evidence>
<dbReference type="RefSeq" id="WP_284137777.1">
    <property type="nucleotide sequence ID" value="NZ_JASJUT010000007.1"/>
</dbReference>
<evidence type="ECO:0000313" key="2">
    <source>
        <dbReference type="Proteomes" id="UP001231915"/>
    </source>
</evidence>
<comment type="caution">
    <text evidence="1">The sequence shown here is derived from an EMBL/GenBank/DDBJ whole genome shotgun (WGS) entry which is preliminary data.</text>
</comment>
<proteinExistence type="predicted"/>
<accession>A0ABT7ENI0</accession>